<evidence type="ECO:0000256" key="2">
    <source>
        <dbReference type="ARBA" id="ARBA00023125"/>
    </source>
</evidence>
<dbReference type="InterPro" id="IPR027417">
    <property type="entry name" value="P-loop_NTPase"/>
</dbReference>
<dbReference type="Proteomes" id="UP001213000">
    <property type="component" value="Unassembled WGS sequence"/>
</dbReference>
<feature type="region of interest" description="Disordered" evidence="6">
    <location>
        <begin position="207"/>
        <end position="268"/>
    </location>
</feature>
<evidence type="ECO:0000256" key="3">
    <source>
        <dbReference type="ARBA" id="ARBA00023235"/>
    </source>
</evidence>
<feature type="domain" description="Helicase ATP-binding" evidence="7">
    <location>
        <begin position="365"/>
        <end position="524"/>
    </location>
</feature>
<dbReference type="Pfam" id="PF00270">
    <property type="entry name" value="DEAD"/>
    <property type="match status" value="1"/>
</dbReference>
<dbReference type="Gene3D" id="3.40.50.300">
    <property type="entry name" value="P-loop containing nucleotide triphosphate hydrolases"/>
    <property type="match status" value="2"/>
</dbReference>
<keyword evidence="9" id="KW-1185">Reference proteome</keyword>
<dbReference type="EMBL" id="JANIEX010001748">
    <property type="protein sequence ID" value="KAJ3554827.1"/>
    <property type="molecule type" value="Genomic_DNA"/>
</dbReference>
<protein>
    <recommendedName>
        <fullName evidence="5">DNA 3'-5' helicase</fullName>
        <ecNumber evidence="5">5.6.2.4</ecNumber>
    </recommendedName>
</protein>
<dbReference type="PANTHER" id="PTHR13710:SF105">
    <property type="entry name" value="ATP-DEPENDENT DNA HELICASE Q1"/>
    <property type="match status" value="1"/>
</dbReference>
<organism evidence="8 9">
    <name type="scientific">Leucocoprinus birnbaumii</name>
    <dbReference type="NCBI Taxonomy" id="56174"/>
    <lineage>
        <taxon>Eukaryota</taxon>
        <taxon>Fungi</taxon>
        <taxon>Dikarya</taxon>
        <taxon>Basidiomycota</taxon>
        <taxon>Agaricomycotina</taxon>
        <taxon>Agaricomycetes</taxon>
        <taxon>Agaricomycetidae</taxon>
        <taxon>Agaricales</taxon>
        <taxon>Agaricineae</taxon>
        <taxon>Agaricaceae</taxon>
        <taxon>Leucocoprinus</taxon>
    </lineage>
</organism>
<dbReference type="PANTHER" id="PTHR13710">
    <property type="entry name" value="DNA HELICASE RECQ FAMILY MEMBER"/>
    <property type="match status" value="1"/>
</dbReference>
<dbReference type="GO" id="GO:0005737">
    <property type="term" value="C:cytoplasm"/>
    <property type="evidence" value="ECO:0007669"/>
    <property type="project" value="TreeGrafter"/>
</dbReference>
<proteinExistence type="inferred from homology"/>
<evidence type="ECO:0000256" key="6">
    <source>
        <dbReference type="SAM" id="MobiDB-lite"/>
    </source>
</evidence>
<dbReference type="GO" id="GO:0003677">
    <property type="term" value="F:DNA binding"/>
    <property type="evidence" value="ECO:0007669"/>
    <property type="project" value="UniProtKB-KW"/>
</dbReference>
<evidence type="ECO:0000313" key="8">
    <source>
        <dbReference type="EMBL" id="KAJ3554827.1"/>
    </source>
</evidence>
<sequence>MARNLYAIGKVVALVGLYSKTSSVSGKDRWIPRALDGLDHDMMVNMVAIAMPFAVKAAAISMPDKPELIELYSTHLFVDVTKKFTTDKLSACLKALSLETMGVALGVRDGRQVSTAVRRAHCPSVEGLLGMEENDVGAQLAGHTRATENRHYGVSTSYLANIPEDMQQPYFKYSAKYHEFLGLPPSGNPVPWQRMFNRDQWYAPRNLSAPAPAPAPAPASSSSTSSQTLVASPAPLNDDAGEWSHEDSYVDSVDGLTNTNDDNDAAPVKDTGALATYIENITADMDVDNSSEAQFGSPYEEEVEDVDGVFPGQEDLPSVSMVLLDVPMSQQTMSHRDQLALAHLRRYLGDPSADWICPEQRRAVLAAMEHNEDVVVAFPTGLGKSIIAILCFSIRRKIIPIIVPFVALVYDWQRRLEDGGFRVAVFKSGMSTFPVDCDFIITTMDAAVTGGFRTAVTVAVGEGLMDQMVIDEVQEVFVAQNYRAVMLQMWSVRTAPFQLIAMSATLPEALEERLISELHFMPDTRVIRAPSNRPELQYMLERREPHPQRLQERLAVIVRRELADFSAEDRALIYVRSNTSGRVLSSWLKCDFYSASNGDDVDKRREMVNRWREGVHKIMVCTSAFSAGNDYPAHAPGDG</sequence>
<dbReference type="GO" id="GO:0000724">
    <property type="term" value="P:double-strand break repair via homologous recombination"/>
    <property type="evidence" value="ECO:0007669"/>
    <property type="project" value="TreeGrafter"/>
</dbReference>
<evidence type="ECO:0000313" key="9">
    <source>
        <dbReference type="Proteomes" id="UP001213000"/>
    </source>
</evidence>
<dbReference type="AlphaFoldDB" id="A0AAD5YJI9"/>
<evidence type="ECO:0000256" key="5">
    <source>
        <dbReference type="ARBA" id="ARBA00034808"/>
    </source>
</evidence>
<dbReference type="GO" id="GO:0009378">
    <property type="term" value="F:four-way junction helicase activity"/>
    <property type="evidence" value="ECO:0007669"/>
    <property type="project" value="TreeGrafter"/>
</dbReference>
<dbReference type="GO" id="GO:0005524">
    <property type="term" value="F:ATP binding"/>
    <property type="evidence" value="ECO:0007669"/>
    <property type="project" value="InterPro"/>
</dbReference>
<dbReference type="GO" id="GO:0005694">
    <property type="term" value="C:chromosome"/>
    <property type="evidence" value="ECO:0007669"/>
    <property type="project" value="TreeGrafter"/>
</dbReference>
<dbReference type="InterPro" id="IPR011545">
    <property type="entry name" value="DEAD/DEAH_box_helicase_dom"/>
</dbReference>
<reference evidence="8" key="1">
    <citation type="submission" date="2022-07" db="EMBL/GenBank/DDBJ databases">
        <title>Genome Sequence of Leucocoprinus birnbaumii.</title>
        <authorList>
            <person name="Buettner E."/>
        </authorList>
    </citation>
    <scope>NUCLEOTIDE SEQUENCE</scope>
    <source>
        <strain evidence="8">VT141</strain>
    </source>
</reference>
<name>A0AAD5YJI9_9AGAR</name>
<dbReference type="PROSITE" id="PS51192">
    <property type="entry name" value="HELICASE_ATP_BIND_1"/>
    <property type="match status" value="1"/>
</dbReference>
<gene>
    <name evidence="8" type="ORF">NP233_g12344</name>
</gene>
<accession>A0AAD5YJI9</accession>
<comment type="catalytic activity">
    <reaction evidence="4">
        <text>Couples ATP hydrolysis with the unwinding of duplex DNA by translocating in the 3'-5' direction.</text>
        <dbReference type="EC" id="5.6.2.4"/>
    </reaction>
</comment>
<dbReference type="GO" id="GO:0043138">
    <property type="term" value="F:3'-5' DNA helicase activity"/>
    <property type="evidence" value="ECO:0007669"/>
    <property type="project" value="UniProtKB-EC"/>
</dbReference>
<comment type="similarity">
    <text evidence="1">Belongs to the helicase family. RecQ subfamily.</text>
</comment>
<keyword evidence="3" id="KW-0413">Isomerase</keyword>
<evidence type="ECO:0000259" key="7">
    <source>
        <dbReference type="PROSITE" id="PS51192"/>
    </source>
</evidence>
<comment type="caution">
    <text evidence="8">The sequence shown here is derived from an EMBL/GenBank/DDBJ whole genome shotgun (WGS) entry which is preliminary data.</text>
</comment>
<evidence type="ECO:0000256" key="1">
    <source>
        <dbReference type="ARBA" id="ARBA00005446"/>
    </source>
</evidence>
<dbReference type="SUPFAM" id="SSF52540">
    <property type="entry name" value="P-loop containing nucleoside triphosphate hydrolases"/>
    <property type="match status" value="2"/>
</dbReference>
<evidence type="ECO:0000256" key="4">
    <source>
        <dbReference type="ARBA" id="ARBA00034617"/>
    </source>
</evidence>
<dbReference type="InterPro" id="IPR014001">
    <property type="entry name" value="Helicase_ATP-bd"/>
</dbReference>
<keyword evidence="2" id="KW-0238">DNA-binding</keyword>
<dbReference type="EC" id="5.6.2.4" evidence="5"/>
<dbReference type="SMART" id="SM00487">
    <property type="entry name" value="DEXDc"/>
    <property type="match status" value="1"/>
</dbReference>